<gene>
    <name evidence="5" type="ORF">B0T16DRAFT_391805</name>
</gene>
<evidence type="ECO:0008006" key="7">
    <source>
        <dbReference type="Google" id="ProtNLM"/>
    </source>
</evidence>
<organism evidence="5 6">
    <name type="scientific">Cercophora newfieldiana</name>
    <dbReference type="NCBI Taxonomy" id="92897"/>
    <lineage>
        <taxon>Eukaryota</taxon>
        <taxon>Fungi</taxon>
        <taxon>Dikarya</taxon>
        <taxon>Ascomycota</taxon>
        <taxon>Pezizomycotina</taxon>
        <taxon>Sordariomycetes</taxon>
        <taxon>Sordariomycetidae</taxon>
        <taxon>Sordariales</taxon>
        <taxon>Lasiosphaeriaceae</taxon>
        <taxon>Cercophora</taxon>
    </lineage>
</organism>
<dbReference type="Pfam" id="PF24564">
    <property type="entry name" value="DUF7605"/>
    <property type="match status" value="1"/>
</dbReference>
<comment type="caution">
    <text evidence="5">The sequence shown here is derived from an EMBL/GenBank/DDBJ whole genome shotgun (WGS) entry which is preliminary data.</text>
</comment>
<sequence>MSIKPEPVDGPSVGPATALTFGADPAERRESRQSNLQQIASLTSPELLEEAITIGLKALDDLKPPLDAVATLYTTQASQWLKSIDDLKARAKPTRTIVGVVGNTGAGKSSVISAVLDEERLLPTNCMRACTASPTEISYNYSDDPNELYRAEVEFITAEDWKKELEALFVDLIDANGEVSRDCANPDTEAGVAYAKIKAVYPKKRKEMIATSTSQGLISEPVVRRALGTTRTLRATTSASIYRQLQEYVDSKEKNTEKTMEYWPLIKVVRIFTKANALATGACLVDLPGVQDSNAARAAVAANYMKACTGLWIVAPINRAVDDKTAKSLLGDSFRRQLKYDGIYSAVTFICSKTDDISITEAADSLDLEDDIDEFLTTVESNKTQTKRLKAQLSELRDEKDAIDELLDSNDQTWETWEELAKELSEGKTVYAPSQTSPRNKRKRKAKPRGSRKRRQSADSDEDFEDISDSETSGSDKENGQPDEDREPLTSDDIDRKLAELKVNKRELRASKKAKDEQMVAIRANVKSLQAETETLLGKVKAVCIKGRNAYSKQAIKRDFAMGIKELDQEAAAQEDEENFDPEVDLRDYDAVAESLPVFCVSSRAFQSLSGRLKKDNINSTGFLSLDDTEIPQLQVHAKKLTEGSRVANSRRFLNDLMQLVNSMQMWASDDGSQSALTDREKLKEEARLRGQLQQVEADFLATVNECTNSMNEAFTENIYEYFDKTIPLAVEAALPTAIGWGARRDEGGLLWATYKATCRRSGVYTGASGPHNFNAELFEPISKSLANGWEKAFQRRLPACLSTFAKSAKLLIETFHREAVHSTQERGSNANGLHMLNNQLRTLLQRVTDIPATMIQLAQELQRDSNRQFTPEIQNAMELAYQKCTEEKGAGSFARMKGHMTAHVETQSRIMFRNATNVVQKQLEDLSRRISDQLMLQVQELHARLAHDYLAALFGVTNVSDNGVPRAEKMLRSEILPLLEDVDSKFEGFVSKLNQESDAQHEVPNGEQNYELPQFDGASHEDGGMDLDNAATSPFATPAASPQPETGHGNRPVTPRSATPVALPHHDTTPQHIKAEPL</sequence>
<feature type="compositionally biased region" description="Basic and acidic residues" evidence="2">
    <location>
        <begin position="1065"/>
        <end position="1079"/>
    </location>
</feature>
<feature type="compositionally biased region" description="Low complexity" evidence="2">
    <location>
        <begin position="1031"/>
        <end position="1045"/>
    </location>
</feature>
<accession>A0AA40CLE7</accession>
<dbReference type="InterPro" id="IPR027417">
    <property type="entry name" value="P-loop_NTPase"/>
</dbReference>
<evidence type="ECO:0000256" key="2">
    <source>
        <dbReference type="SAM" id="MobiDB-lite"/>
    </source>
</evidence>
<evidence type="ECO:0000256" key="1">
    <source>
        <dbReference type="SAM" id="Coils"/>
    </source>
</evidence>
<feature type="region of interest" description="Disordered" evidence="2">
    <location>
        <begin position="997"/>
        <end position="1079"/>
    </location>
</feature>
<dbReference type="AlphaFoldDB" id="A0AA40CLE7"/>
<feature type="domain" description="Dynamin N-terminal" evidence="3">
    <location>
        <begin position="98"/>
        <end position="329"/>
    </location>
</feature>
<feature type="coiled-coil region" evidence="1">
    <location>
        <begin position="379"/>
        <end position="409"/>
    </location>
</feature>
<feature type="domain" description="DUF7605" evidence="4">
    <location>
        <begin position="748"/>
        <end position="908"/>
    </location>
</feature>
<name>A0AA40CLE7_9PEZI</name>
<feature type="compositionally biased region" description="Basic and acidic residues" evidence="2">
    <location>
        <begin position="487"/>
        <end position="497"/>
    </location>
</feature>
<proteinExistence type="predicted"/>
<keyword evidence="6" id="KW-1185">Reference proteome</keyword>
<dbReference type="Proteomes" id="UP001174936">
    <property type="component" value="Unassembled WGS sequence"/>
</dbReference>
<dbReference type="PANTHER" id="PTHR36681">
    <property type="entry name" value="NUCLEAR GTPASE, GERMINAL CENTER-ASSOCIATED, TANDEM DUPLICATE 3"/>
    <property type="match status" value="1"/>
</dbReference>
<feature type="compositionally biased region" description="Acidic residues" evidence="2">
    <location>
        <begin position="459"/>
        <end position="469"/>
    </location>
</feature>
<protein>
    <recommendedName>
        <fullName evidence="7">Nuclear GTPase SLIP-GC</fullName>
    </recommendedName>
</protein>
<evidence type="ECO:0000259" key="4">
    <source>
        <dbReference type="Pfam" id="PF24564"/>
    </source>
</evidence>
<feature type="compositionally biased region" description="Basic residues" evidence="2">
    <location>
        <begin position="439"/>
        <end position="455"/>
    </location>
</feature>
<dbReference type="PANTHER" id="PTHR36681:SF3">
    <property type="entry name" value="NUCLEAR GTPASE, GERMINAL CENTER-ASSOCIATED, TANDEM DUPLICATE 3"/>
    <property type="match status" value="1"/>
</dbReference>
<dbReference type="Gene3D" id="3.40.50.300">
    <property type="entry name" value="P-loop containing nucleotide triphosphate hydrolases"/>
    <property type="match status" value="1"/>
</dbReference>
<dbReference type="Pfam" id="PF00350">
    <property type="entry name" value="Dynamin_N"/>
    <property type="match status" value="1"/>
</dbReference>
<dbReference type="SUPFAM" id="SSF52540">
    <property type="entry name" value="P-loop containing nucleoside triphosphate hydrolases"/>
    <property type="match status" value="1"/>
</dbReference>
<dbReference type="InterPro" id="IPR056024">
    <property type="entry name" value="DUF7605"/>
</dbReference>
<evidence type="ECO:0000259" key="3">
    <source>
        <dbReference type="Pfam" id="PF00350"/>
    </source>
</evidence>
<keyword evidence="1" id="KW-0175">Coiled coil</keyword>
<evidence type="ECO:0000313" key="5">
    <source>
        <dbReference type="EMBL" id="KAK0643251.1"/>
    </source>
</evidence>
<reference evidence="5" key="1">
    <citation type="submission" date="2023-06" db="EMBL/GenBank/DDBJ databases">
        <title>Genome-scale phylogeny and comparative genomics of the fungal order Sordariales.</title>
        <authorList>
            <consortium name="Lawrence Berkeley National Laboratory"/>
            <person name="Hensen N."/>
            <person name="Bonometti L."/>
            <person name="Westerberg I."/>
            <person name="Brannstrom I.O."/>
            <person name="Guillou S."/>
            <person name="Cros-Aarteil S."/>
            <person name="Calhoun S."/>
            <person name="Haridas S."/>
            <person name="Kuo A."/>
            <person name="Mondo S."/>
            <person name="Pangilinan J."/>
            <person name="Riley R."/>
            <person name="Labutti K."/>
            <person name="Andreopoulos B."/>
            <person name="Lipzen A."/>
            <person name="Chen C."/>
            <person name="Yanf M."/>
            <person name="Daum C."/>
            <person name="Ng V."/>
            <person name="Clum A."/>
            <person name="Steindorff A."/>
            <person name="Ohm R."/>
            <person name="Martin F."/>
            <person name="Silar P."/>
            <person name="Natvig D."/>
            <person name="Lalanne C."/>
            <person name="Gautier V."/>
            <person name="Ament-Velasquez S.L."/>
            <person name="Kruys A."/>
            <person name="Hutchinson M.I."/>
            <person name="Powell A.J."/>
            <person name="Barry K."/>
            <person name="Miller A.N."/>
            <person name="Grigoriev I.V."/>
            <person name="Debuchy R."/>
            <person name="Gladieux P."/>
            <person name="Thoren M.H."/>
            <person name="Johannesson H."/>
        </authorList>
    </citation>
    <scope>NUCLEOTIDE SEQUENCE</scope>
    <source>
        <strain evidence="5">SMH2532-1</strain>
    </source>
</reference>
<dbReference type="EMBL" id="JAULSV010000005">
    <property type="protein sequence ID" value="KAK0643251.1"/>
    <property type="molecule type" value="Genomic_DNA"/>
</dbReference>
<evidence type="ECO:0000313" key="6">
    <source>
        <dbReference type="Proteomes" id="UP001174936"/>
    </source>
</evidence>
<dbReference type="InterPro" id="IPR045063">
    <property type="entry name" value="Dynamin_N"/>
</dbReference>
<feature type="region of interest" description="Disordered" evidence="2">
    <location>
        <begin position="425"/>
        <end position="497"/>
    </location>
</feature>